<dbReference type="EMBL" id="JACHND010000001">
    <property type="protein sequence ID" value="MBB4705406.1"/>
    <property type="molecule type" value="Genomic_DNA"/>
</dbReference>
<keyword evidence="1" id="KW-0378">Hydrolase</keyword>
<reference evidence="3 4" key="1">
    <citation type="submission" date="2020-08" db="EMBL/GenBank/DDBJ databases">
        <title>Sequencing the genomes of 1000 actinobacteria strains.</title>
        <authorList>
            <person name="Klenk H.-P."/>
        </authorList>
    </citation>
    <scope>NUCLEOTIDE SEQUENCE [LARGE SCALE GENOMIC DNA]</scope>
    <source>
        <strain evidence="3 4">DSM 45784</strain>
    </source>
</reference>
<proteinExistence type="predicted"/>
<dbReference type="RefSeq" id="WP_184887102.1">
    <property type="nucleotide sequence ID" value="NZ_BOOV01000020.1"/>
</dbReference>
<dbReference type="Proteomes" id="UP000542210">
    <property type="component" value="Unassembled WGS sequence"/>
</dbReference>
<evidence type="ECO:0000313" key="4">
    <source>
        <dbReference type="Proteomes" id="UP000542210"/>
    </source>
</evidence>
<feature type="domain" description="DUF402" evidence="2">
    <location>
        <begin position="48"/>
        <end position="184"/>
    </location>
</feature>
<comment type="caution">
    <text evidence="3">The sequence shown here is derived from an EMBL/GenBank/DDBJ whole genome shotgun (WGS) entry which is preliminary data.</text>
</comment>
<dbReference type="SUPFAM" id="SSF159234">
    <property type="entry name" value="FomD-like"/>
    <property type="match status" value="1"/>
</dbReference>
<dbReference type="AlphaFoldDB" id="A0A7W7DEZ2"/>
<evidence type="ECO:0000259" key="2">
    <source>
        <dbReference type="Pfam" id="PF04167"/>
    </source>
</evidence>
<dbReference type="PANTHER" id="PTHR39159:SF1">
    <property type="entry name" value="UPF0374 PROTEIN YGAC"/>
    <property type="match status" value="1"/>
</dbReference>
<dbReference type="InterPro" id="IPR035930">
    <property type="entry name" value="FomD-like_sf"/>
</dbReference>
<evidence type="ECO:0000313" key="3">
    <source>
        <dbReference type="EMBL" id="MBB4705406.1"/>
    </source>
</evidence>
<accession>A0A7W7DEZ2</accession>
<organism evidence="3 4">
    <name type="scientific">Sphaerisporangium siamense</name>
    <dbReference type="NCBI Taxonomy" id="795645"/>
    <lineage>
        <taxon>Bacteria</taxon>
        <taxon>Bacillati</taxon>
        <taxon>Actinomycetota</taxon>
        <taxon>Actinomycetes</taxon>
        <taxon>Streptosporangiales</taxon>
        <taxon>Streptosporangiaceae</taxon>
        <taxon>Sphaerisporangium</taxon>
    </lineage>
</organism>
<gene>
    <name evidence="3" type="ORF">BJ982_006950</name>
</gene>
<dbReference type="Pfam" id="PF04167">
    <property type="entry name" value="DUF402"/>
    <property type="match status" value="1"/>
</dbReference>
<dbReference type="GO" id="GO:0016787">
    <property type="term" value="F:hydrolase activity"/>
    <property type="evidence" value="ECO:0007669"/>
    <property type="project" value="UniProtKB-KW"/>
</dbReference>
<name>A0A7W7DEZ2_9ACTN</name>
<keyword evidence="4" id="KW-1185">Reference proteome</keyword>
<dbReference type="PANTHER" id="PTHR39159">
    <property type="match status" value="1"/>
</dbReference>
<dbReference type="InterPro" id="IPR007295">
    <property type="entry name" value="DUF402"/>
</dbReference>
<dbReference type="InterPro" id="IPR050212">
    <property type="entry name" value="Ntdp-like"/>
</dbReference>
<protein>
    <submittedName>
        <fullName evidence="3">Protein associated with RNAse G/E</fullName>
    </submittedName>
</protein>
<evidence type="ECO:0000256" key="1">
    <source>
        <dbReference type="ARBA" id="ARBA00022801"/>
    </source>
</evidence>
<sequence length="200" mass="22100">MPENLRTTDTPAGGGDPAGLAGSPVYASAAADGVTGTAAKVVFTKYDGSLHWHHDAWRLGEDEHGVWLGCPPGTPAARGSEPPVVWEHAFVMLFPRDAWWTATFNSHAWKCAIYCDITTVPRWDGDRVTMADLDLDVLLMHDGRLFVDDEDEFLEHQVRYGYPEDIVAGARRSADRLMAAIGRREAPFEGAHERWLAEVL</sequence>
<dbReference type="Gene3D" id="2.40.380.10">
    <property type="entry name" value="FomD-like"/>
    <property type="match status" value="1"/>
</dbReference>